<dbReference type="KEGG" id="hcz:G9Q37_02605"/>
<reference evidence="1 2" key="1">
    <citation type="submission" date="2020-03" db="EMBL/GenBank/DDBJ databases">
        <title>Hydrogenophaga sp. nov. isolated from cyanobacterial mat.</title>
        <authorList>
            <person name="Thorat V."/>
            <person name="Kirdat K."/>
            <person name="Tiwarekar B."/>
            <person name="Costa E.D."/>
            <person name="Yadav A."/>
        </authorList>
    </citation>
    <scope>NUCLEOTIDE SEQUENCE [LARGE SCALE GENOMIC DNA]</scope>
    <source>
        <strain evidence="1 2">BA0156</strain>
    </source>
</reference>
<dbReference type="Proteomes" id="UP000503162">
    <property type="component" value="Chromosome"/>
</dbReference>
<proteinExistence type="predicted"/>
<evidence type="ECO:0000313" key="2">
    <source>
        <dbReference type="Proteomes" id="UP000503162"/>
    </source>
</evidence>
<sequence length="92" mass="10317">MDDPRLHAARDTLQALQAERLRPHEAAERLRAQTELLAALPPRFTEVLHQLLDRLESSALFDGESCSFSHSELHAHLQGWLEQAGRRLAAAA</sequence>
<gene>
    <name evidence="1" type="ORF">G9Q37_02605</name>
</gene>
<accession>A0A6G8ID73</accession>
<keyword evidence="2" id="KW-1185">Reference proteome</keyword>
<protein>
    <submittedName>
        <fullName evidence="1">Uncharacterized protein</fullName>
    </submittedName>
</protein>
<dbReference type="AlphaFoldDB" id="A0A6G8ID73"/>
<dbReference type="RefSeq" id="WP_166224152.1">
    <property type="nucleotide sequence ID" value="NZ_CP049989.1"/>
</dbReference>
<organism evidence="1 2">
    <name type="scientific">Hydrogenophaga crocea</name>
    <dbReference type="NCBI Taxonomy" id="2716225"/>
    <lineage>
        <taxon>Bacteria</taxon>
        <taxon>Pseudomonadati</taxon>
        <taxon>Pseudomonadota</taxon>
        <taxon>Betaproteobacteria</taxon>
        <taxon>Burkholderiales</taxon>
        <taxon>Comamonadaceae</taxon>
        <taxon>Hydrogenophaga</taxon>
    </lineage>
</organism>
<dbReference type="EMBL" id="CP049989">
    <property type="protein sequence ID" value="QIM51102.1"/>
    <property type="molecule type" value="Genomic_DNA"/>
</dbReference>
<evidence type="ECO:0000313" key="1">
    <source>
        <dbReference type="EMBL" id="QIM51102.1"/>
    </source>
</evidence>
<name>A0A6G8ID73_9BURK</name>